<organism evidence="1 2">
    <name type="scientific">Collybiopsis luxurians FD-317 M1</name>
    <dbReference type="NCBI Taxonomy" id="944289"/>
    <lineage>
        <taxon>Eukaryota</taxon>
        <taxon>Fungi</taxon>
        <taxon>Dikarya</taxon>
        <taxon>Basidiomycota</taxon>
        <taxon>Agaricomycotina</taxon>
        <taxon>Agaricomycetes</taxon>
        <taxon>Agaricomycetidae</taxon>
        <taxon>Agaricales</taxon>
        <taxon>Marasmiineae</taxon>
        <taxon>Omphalotaceae</taxon>
        <taxon>Collybiopsis</taxon>
        <taxon>Collybiopsis luxurians</taxon>
    </lineage>
</organism>
<keyword evidence="2" id="KW-1185">Reference proteome</keyword>
<protein>
    <recommendedName>
        <fullName evidence="3">F-box domain-containing protein</fullName>
    </recommendedName>
</protein>
<dbReference type="EMBL" id="KN834812">
    <property type="protein sequence ID" value="KIK54814.1"/>
    <property type="molecule type" value="Genomic_DNA"/>
</dbReference>
<name>A0A0D0BY91_9AGAR</name>
<proteinExistence type="predicted"/>
<gene>
    <name evidence="1" type="ORF">GYMLUDRAFT_249162</name>
</gene>
<dbReference type="HOGENOM" id="CLU_520791_0_0_1"/>
<evidence type="ECO:0000313" key="1">
    <source>
        <dbReference type="EMBL" id="KIK54814.1"/>
    </source>
</evidence>
<dbReference type="OrthoDB" id="3246221at2759"/>
<dbReference type="AlphaFoldDB" id="A0A0D0BY91"/>
<accession>A0A0D0BY91</accession>
<dbReference type="Proteomes" id="UP000053593">
    <property type="component" value="Unassembled WGS sequence"/>
</dbReference>
<dbReference type="SUPFAM" id="SSF52047">
    <property type="entry name" value="RNI-like"/>
    <property type="match status" value="1"/>
</dbReference>
<reference evidence="1 2" key="1">
    <citation type="submission" date="2014-04" db="EMBL/GenBank/DDBJ databases">
        <title>Evolutionary Origins and Diversification of the Mycorrhizal Mutualists.</title>
        <authorList>
            <consortium name="DOE Joint Genome Institute"/>
            <consortium name="Mycorrhizal Genomics Consortium"/>
            <person name="Kohler A."/>
            <person name="Kuo A."/>
            <person name="Nagy L.G."/>
            <person name="Floudas D."/>
            <person name="Copeland A."/>
            <person name="Barry K.W."/>
            <person name="Cichocki N."/>
            <person name="Veneault-Fourrey C."/>
            <person name="LaButti K."/>
            <person name="Lindquist E.A."/>
            <person name="Lipzen A."/>
            <person name="Lundell T."/>
            <person name="Morin E."/>
            <person name="Murat C."/>
            <person name="Riley R."/>
            <person name="Ohm R."/>
            <person name="Sun H."/>
            <person name="Tunlid A."/>
            <person name="Henrissat B."/>
            <person name="Grigoriev I.V."/>
            <person name="Hibbett D.S."/>
            <person name="Martin F."/>
        </authorList>
    </citation>
    <scope>NUCLEOTIDE SEQUENCE [LARGE SCALE GENOMIC DNA]</scope>
    <source>
        <strain evidence="1 2">FD-317 M1</strain>
    </source>
</reference>
<evidence type="ECO:0000313" key="2">
    <source>
        <dbReference type="Proteomes" id="UP000053593"/>
    </source>
</evidence>
<evidence type="ECO:0008006" key="3">
    <source>
        <dbReference type="Google" id="ProtNLM"/>
    </source>
</evidence>
<sequence length="577" mass="66924">MERQEWQYSKVKLVVFLANKGNNLHKSELLAVPHKPTFVFFLNYAYPAKLIISMDCPPILTLPVDVLLEILLITYLSKFPFDFDFGYRRKERQRRHLSQVCKSWRAAISADLTKPFDHSDPLRIPPDQAREVFPYLAKNLARSRDLPLSIHMDIDRQDLTMAEFVRPDVLLWTRAHFRALGGILLPYTARFQQIRIISPNFESIELLLSSFVDHNMPLLEYVDCHRDTTWRIEPPLPEPGSSCFANSAEVPPALDLNTRLFPRLSKLSLTSFPLLWSQFIPRYGLVSLDLNELPEDHRPTFAELKNMLCSQKSLQKLRLQNTTPMPDFSIGPDDKIVLPDLKELLFNFEVDASSFFFIQHSEFPSLTSLLLTQITDPDSDRPDSDARVIYRAMTEFWRPTLGQISHLTLQNVEFGLETRMELNDAELAFFQNRAPTFCPVMISFFFACCSLKFLKLWWCDDYTLACLAIPVYTHDADPPAVFPCRDLERLEITMHQIQNRVVDWLRGYTFWLNMPKELVTPRKVNVMVLNFEPVMGSLVKELIKPNMAVEFRNEYSGNFLVHGVEGEVENLMDHVRA</sequence>